<feature type="transmembrane region" description="Helical" evidence="1">
    <location>
        <begin position="65"/>
        <end position="86"/>
    </location>
</feature>
<sequence length="129" mass="13983">MEFLSRTQIILALGAVGLALFVLELVRSRRLSEEYSLLWVVASTAVAVLGFTTPLLRGITRALGILYETSTVFALGLAFTTVMLLFNSVKLSRLSHENRQLTRELAFLRLALEEQGAVTQTPSDGGGGA</sequence>
<dbReference type="AlphaFoldDB" id="A0A538TY35"/>
<gene>
    <name evidence="2" type="ORF">E6K78_01005</name>
</gene>
<comment type="caution">
    <text evidence="2">The sequence shown here is derived from an EMBL/GenBank/DDBJ whole genome shotgun (WGS) entry which is preliminary data.</text>
</comment>
<dbReference type="Proteomes" id="UP000316609">
    <property type="component" value="Unassembled WGS sequence"/>
</dbReference>
<organism evidence="2 3">
    <name type="scientific">Eiseniibacteriota bacterium</name>
    <dbReference type="NCBI Taxonomy" id="2212470"/>
    <lineage>
        <taxon>Bacteria</taxon>
        <taxon>Candidatus Eiseniibacteriota</taxon>
    </lineage>
</organism>
<keyword evidence="1" id="KW-1133">Transmembrane helix</keyword>
<dbReference type="InterPro" id="IPR019277">
    <property type="entry name" value="DUF2304"/>
</dbReference>
<dbReference type="Pfam" id="PF10066">
    <property type="entry name" value="DUF2304"/>
    <property type="match status" value="1"/>
</dbReference>
<name>A0A538TY35_UNCEI</name>
<dbReference type="EMBL" id="VBOY01000007">
    <property type="protein sequence ID" value="TMQ68555.1"/>
    <property type="molecule type" value="Genomic_DNA"/>
</dbReference>
<accession>A0A538TY35</accession>
<feature type="transmembrane region" description="Helical" evidence="1">
    <location>
        <begin position="38"/>
        <end position="59"/>
    </location>
</feature>
<evidence type="ECO:0000256" key="1">
    <source>
        <dbReference type="SAM" id="Phobius"/>
    </source>
</evidence>
<protein>
    <submittedName>
        <fullName evidence="2">DUF2304 domain-containing protein</fullName>
    </submittedName>
</protein>
<evidence type="ECO:0000313" key="3">
    <source>
        <dbReference type="Proteomes" id="UP000316609"/>
    </source>
</evidence>
<feature type="transmembrane region" description="Helical" evidence="1">
    <location>
        <begin position="6"/>
        <end position="26"/>
    </location>
</feature>
<reference evidence="2 3" key="1">
    <citation type="journal article" date="2019" name="Nat. Microbiol.">
        <title>Mediterranean grassland soil C-N compound turnover is dependent on rainfall and depth, and is mediated by genomically divergent microorganisms.</title>
        <authorList>
            <person name="Diamond S."/>
            <person name="Andeer P.F."/>
            <person name="Li Z."/>
            <person name="Crits-Christoph A."/>
            <person name="Burstein D."/>
            <person name="Anantharaman K."/>
            <person name="Lane K.R."/>
            <person name="Thomas B.C."/>
            <person name="Pan C."/>
            <person name="Northen T.R."/>
            <person name="Banfield J.F."/>
        </authorList>
    </citation>
    <scope>NUCLEOTIDE SEQUENCE [LARGE SCALE GENOMIC DNA]</scope>
    <source>
        <strain evidence="2">WS_8</strain>
    </source>
</reference>
<evidence type="ECO:0000313" key="2">
    <source>
        <dbReference type="EMBL" id="TMQ68555.1"/>
    </source>
</evidence>
<proteinExistence type="predicted"/>
<keyword evidence="1" id="KW-0472">Membrane</keyword>
<keyword evidence="1" id="KW-0812">Transmembrane</keyword>